<feature type="domain" description="AbiJ-NTD3" evidence="2">
    <location>
        <begin position="97"/>
        <end position="259"/>
    </location>
</feature>
<dbReference type="InterPro" id="IPR041427">
    <property type="entry name" value="AbiJ-NTD3"/>
</dbReference>
<reference evidence="3 4" key="1">
    <citation type="submission" date="2016-10" db="EMBL/GenBank/DDBJ databases">
        <authorList>
            <person name="de Groot N.N."/>
        </authorList>
    </citation>
    <scope>NUCLEOTIDE SEQUENCE [LARGE SCALE GENOMIC DNA]</scope>
    <source>
        <strain evidence="3 4">CPCC 100156</strain>
    </source>
</reference>
<dbReference type="Pfam" id="PF18860">
    <property type="entry name" value="AbiJ_NTD3"/>
    <property type="match status" value="1"/>
</dbReference>
<feature type="domain" description="Abortive infection protein-like C-terminal" evidence="1">
    <location>
        <begin position="304"/>
        <end position="379"/>
    </location>
</feature>
<protein>
    <submittedName>
        <fullName evidence="3">Abortive infection C-terminus</fullName>
    </submittedName>
</protein>
<keyword evidence="4" id="KW-1185">Reference proteome</keyword>
<evidence type="ECO:0000313" key="4">
    <source>
        <dbReference type="Proteomes" id="UP000198925"/>
    </source>
</evidence>
<dbReference type="RefSeq" id="WP_090663501.1">
    <property type="nucleotide sequence ID" value="NZ_FMZX01000005.1"/>
</dbReference>
<name>A0A1G6SX87_9PROT</name>
<evidence type="ECO:0000259" key="1">
    <source>
        <dbReference type="Pfam" id="PF14355"/>
    </source>
</evidence>
<dbReference type="Proteomes" id="UP000198925">
    <property type="component" value="Unassembled WGS sequence"/>
</dbReference>
<evidence type="ECO:0000259" key="2">
    <source>
        <dbReference type="Pfam" id="PF18860"/>
    </source>
</evidence>
<dbReference type="InterPro" id="IPR026001">
    <property type="entry name" value="Abi-like_C"/>
</dbReference>
<accession>A0A1G6SX87</accession>
<organism evidence="3 4">
    <name type="scientific">Belnapia rosea</name>
    <dbReference type="NCBI Taxonomy" id="938405"/>
    <lineage>
        <taxon>Bacteria</taxon>
        <taxon>Pseudomonadati</taxon>
        <taxon>Pseudomonadota</taxon>
        <taxon>Alphaproteobacteria</taxon>
        <taxon>Acetobacterales</taxon>
        <taxon>Roseomonadaceae</taxon>
        <taxon>Belnapia</taxon>
    </lineage>
</organism>
<dbReference type="Pfam" id="PF14355">
    <property type="entry name" value="Abi_C"/>
    <property type="match status" value="1"/>
</dbReference>
<dbReference type="AlphaFoldDB" id="A0A1G6SX87"/>
<dbReference type="EMBL" id="FMZX01000005">
    <property type="protein sequence ID" value="SDD21438.1"/>
    <property type="molecule type" value="Genomic_DNA"/>
</dbReference>
<gene>
    <name evidence="3" type="ORF">SAMN04487779_1005199</name>
</gene>
<sequence>MNAKVPPGLIRELRDQLASAISDAKAYEVPSLCARLGLAEGTEEEAYRSKYKYAKSRLAGIATQRILLAAEEYLTEEPNFSLSEIVAKIGELNGPELTDLTRKRILNLFNQEPLVTEVDEIDFLRQLWPIASMRCVTDDEQHNRSLEEAVIQHTIRNYDWDNGDLLKATGLPNMSRSQFFRFLGAVVDPLAQTQQRQEELVPAINAHLKHDGYALKEITRISGSPRYEVKRILQGSPADEGISATLVQFSPDDVHVRWLSALERRTSDPPGAITLARTLLEDVCKWILTEVEDKTWKDSDDLPVLYRKLAKHLNLAPDNHTEEIFKSILGNCQSVVTSIGALRNKLGDAHSPGPRRARPLPRHAELTVNLSGTMATFLVSTWKARILSTRTKKEEPQ</sequence>
<proteinExistence type="predicted"/>
<evidence type="ECO:0000313" key="3">
    <source>
        <dbReference type="EMBL" id="SDD21438.1"/>
    </source>
</evidence>